<keyword evidence="2" id="KW-1185">Reference proteome</keyword>
<dbReference type="Proteomes" id="UP001060085">
    <property type="component" value="Linkage Group LG03"/>
</dbReference>
<reference evidence="2" key="1">
    <citation type="journal article" date="2023" name="Nat. Plants">
        <title>Single-cell RNA sequencing provides a high-resolution roadmap for understanding the multicellular compartmentation of specialized metabolism.</title>
        <authorList>
            <person name="Sun S."/>
            <person name="Shen X."/>
            <person name="Li Y."/>
            <person name="Li Y."/>
            <person name="Wang S."/>
            <person name="Li R."/>
            <person name="Zhang H."/>
            <person name="Shen G."/>
            <person name="Guo B."/>
            <person name="Wei J."/>
            <person name="Xu J."/>
            <person name="St-Pierre B."/>
            <person name="Chen S."/>
            <person name="Sun C."/>
        </authorList>
    </citation>
    <scope>NUCLEOTIDE SEQUENCE [LARGE SCALE GENOMIC DNA]</scope>
</reference>
<protein>
    <submittedName>
        <fullName evidence="1">Uncharacterized protein</fullName>
    </submittedName>
</protein>
<accession>A0ACC0BJY9</accession>
<name>A0ACC0BJY9_CATRO</name>
<evidence type="ECO:0000313" key="1">
    <source>
        <dbReference type="EMBL" id="KAI5672911.1"/>
    </source>
</evidence>
<gene>
    <name evidence="1" type="ORF">M9H77_13275</name>
</gene>
<comment type="caution">
    <text evidence="1">The sequence shown here is derived from an EMBL/GenBank/DDBJ whole genome shotgun (WGS) entry which is preliminary data.</text>
</comment>
<proteinExistence type="predicted"/>
<organism evidence="1 2">
    <name type="scientific">Catharanthus roseus</name>
    <name type="common">Madagascar periwinkle</name>
    <name type="synonym">Vinca rosea</name>
    <dbReference type="NCBI Taxonomy" id="4058"/>
    <lineage>
        <taxon>Eukaryota</taxon>
        <taxon>Viridiplantae</taxon>
        <taxon>Streptophyta</taxon>
        <taxon>Embryophyta</taxon>
        <taxon>Tracheophyta</taxon>
        <taxon>Spermatophyta</taxon>
        <taxon>Magnoliopsida</taxon>
        <taxon>eudicotyledons</taxon>
        <taxon>Gunneridae</taxon>
        <taxon>Pentapetalae</taxon>
        <taxon>asterids</taxon>
        <taxon>lamiids</taxon>
        <taxon>Gentianales</taxon>
        <taxon>Apocynaceae</taxon>
        <taxon>Rauvolfioideae</taxon>
        <taxon>Vinceae</taxon>
        <taxon>Catharanthinae</taxon>
        <taxon>Catharanthus</taxon>
    </lineage>
</organism>
<evidence type="ECO:0000313" key="2">
    <source>
        <dbReference type="Proteomes" id="UP001060085"/>
    </source>
</evidence>
<sequence>MAQVLCLCSPHPTPAAGQRHHISPATVLNSTRCMLAGYILSEKDNRRWNSLQQSLKCKPRFSCLFSNNRKQEEAKKALESALGGKKSEFEKWDKEIKRREDAGGGGRNSGGGGWFGWFSGSNGDHFWQEAQQISLTILGIIIMYLIVAKGDVMFVTFLNPLLYVLRGTRNGFMYLTSQIQKMVYPARQTSFSVTPPEKVSPGISARENVVRKWRTD</sequence>
<dbReference type="EMBL" id="CM044703">
    <property type="protein sequence ID" value="KAI5672911.1"/>
    <property type="molecule type" value="Genomic_DNA"/>
</dbReference>